<comment type="caution">
    <text evidence="3">The sequence shown here is derived from an EMBL/GenBank/DDBJ whole genome shotgun (WGS) entry which is preliminary data.</text>
</comment>
<evidence type="ECO:0000313" key="4">
    <source>
        <dbReference type="Proteomes" id="UP001044222"/>
    </source>
</evidence>
<organism evidence="3 4">
    <name type="scientific">Anguilla anguilla</name>
    <name type="common">European freshwater eel</name>
    <name type="synonym">Muraena anguilla</name>
    <dbReference type="NCBI Taxonomy" id="7936"/>
    <lineage>
        <taxon>Eukaryota</taxon>
        <taxon>Metazoa</taxon>
        <taxon>Chordata</taxon>
        <taxon>Craniata</taxon>
        <taxon>Vertebrata</taxon>
        <taxon>Euteleostomi</taxon>
        <taxon>Actinopterygii</taxon>
        <taxon>Neopterygii</taxon>
        <taxon>Teleostei</taxon>
        <taxon>Anguilliformes</taxon>
        <taxon>Anguillidae</taxon>
        <taxon>Anguilla</taxon>
    </lineage>
</organism>
<dbReference type="PANTHER" id="PTHR31302:SF0">
    <property type="entry name" value="TRANSMEMBRANE PROTEIN WITH METALLOPHOSPHOESTERASE DOMAIN"/>
    <property type="match status" value="1"/>
</dbReference>
<dbReference type="AlphaFoldDB" id="A0A9D3RZ21"/>
<feature type="transmembrane region" description="Helical" evidence="1">
    <location>
        <begin position="85"/>
        <end position="106"/>
    </location>
</feature>
<proteinExistence type="predicted"/>
<dbReference type="GO" id="GO:0016787">
    <property type="term" value="F:hydrolase activity"/>
    <property type="evidence" value="ECO:0007669"/>
    <property type="project" value="InterPro"/>
</dbReference>
<keyword evidence="1" id="KW-0472">Membrane</keyword>
<dbReference type="Gene3D" id="3.60.21.10">
    <property type="match status" value="1"/>
</dbReference>
<accession>A0A9D3RZ21</accession>
<dbReference type="SUPFAM" id="SSF56300">
    <property type="entry name" value="Metallo-dependent phosphatases"/>
    <property type="match status" value="1"/>
</dbReference>
<feature type="transmembrane region" description="Helical" evidence="1">
    <location>
        <begin position="172"/>
        <end position="189"/>
    </location>
</feature>
<dbReference type="Proteomes" id="UP001044222">
    <property type="component" value="Unassembled WGS sequence"/>
</dbReference>
<protein>
    <recommendedName>
        <fullName evidence="2">Calcineurin-like phosphoesterase domain-containing protein</fullName>
    </recommendedName>
</protein>
<dbReference type="EMBL" id="JAFIRN010000005">
    <property type="protein sequence ID" value="KAG5848520.1"/>
    <property type="molecule type" value="Genomic_DNA"/>
</dbReference>
<evidence type="ECO:0000256" key="1">
    <source>
        <dbReference type="SAM" id="Phobius"/>
    </source>
</evidence>
<reference evidence="3" key="1">
    <citation type="submission" date="2021-01" db="EMBL/GenBank/DDBJ databases">
        <title>A chromosome-scale assembly of European eel, Anguilla anguilla.</title>
        <authorList>
            <person name="Henkel C."/>
            <person name="Jong-Raadsen S.A."/>
            <person name="Dufour S."/>
            <person name="Weltzien F.-A."/>
            <person name="Palstra A.P."/>
            <person name="Pelster B."/>
            <person name="Spaink H.P."/>
            <person name="Van Den Thillart G.E."/>
            <person name="Jansen H."/>
            <person name="Zahm M."/>
            <person name="Klopp C."/>
            <person name="Cedric C."/>
            <person name="Louis A."/>
            <person name="Berthelot C."/>
            <person name="Parey E."/>
            <person name="Roest Crollius H."/>
            <person name="Montfort J."/>
            <person name="Robinson-Rechavi M."/>
            <person name="Bucao C."/>
            <person name="Bouchez O."/>
            <person name="Gislard M."/>
            <person name="Lluch J."/>
            <person name="Milhes M."/>
            <person name="Lampietro C."/>
            <person name="Lopez Roques C."/>
            <person name="Donnadieu C."/>
            <person name="Braasch I."/>
            <person name="Desvignes T."/>
            <person name="Postlethwait J."/>
            <person name="Bobe J."/>
            <person name="Guiguen Y."/>
            <person name="Dirks R."/>
        </authorList>
    </citation>
    <scope>NUCLEOTIDE SEQUENCE</scope>
    <source>
        <strain evidence="3">Tag_6206</strain>
        <tissue evidence="3">Liver</tissue>
    </source>
</reference>
<sequence length="448" mass="49728">MFSLGKLSMEIKLAIATGVVFFSMLISRTLLSETMDIVTRARLFRVQFLLLANSILLIGSLYIWKKTVSALTSSICISYRIAQCWRGLVLLFLIFAHSSHLSMFYLVGEEPYWLALMSYSCLGAYFILVFLLFAFGCAGYCHKLVARGGSTNKTDLPTCAATASAPSASGRVQTILAILLTVILTALGLRNASLPPEIVRVEIALEKLPPSLDYLKVVLLSDIHLGPTVGRSRLELIVSMVNNLDPDVVVIVGDLTDSQVSRLLTVSEPLRNMKSRLGSYFVTGNHDYYTADVERWFSHLRSLGIQPLHNGNAKIFRKERKEDWICLAGVDDLEARMLRYPGHGMDVTEALDGCDWELPIILLAHQPRAALQALQERPDINLVLSGHTHAGQIFPLSIFAYLVNPFFCGLYRVGESSQVYVSAGTVYYGFPMRLGSRAEITEILLRTP</sequence>
<evidence type="ECO:0000313" key="3">
    <source>
        <dbReference type="EMBL" id="KAG5848520.1"/>
    </source>
</evidence>
<dbReference type="PANTHER" id="PTHR31302">
    <property type="entry name" value="TRANSMEMBRANE PROTEIN WITH METALLOPHOSPHOESTERASE DOMAIN-RELATED"/>
    <property type="match status" value="1"/>
</dbReference>
<feature type="transmembrane region" description="Helical" evidence="1">
    <location>
        <begin position="112"/>
        <end position="135"/>
    </location>
</feature>
<dbReference type="Pfam" id="PF00149">
    <property type="entry name" value="Metallophos"/>
    <property type="match status" value="1"/>
</dbReference>
<keyword evidence="4" id="KW-1185">Reference proteome</keyword>
<dbReference type="CDD" id="cd07385">
    <property type="entry name" value="MPP_YkuE_C"/>
    <property type="match status" value="1"/>
</dbReference>
<feature type="transmembrane region" description="Helical" evidence="1">
    <location>
        <begin position="12"/>
        <end position="31"/>
    </location>
</feature>
<feature type="transmembrane region" description="Helical" evidence="1">
    <location>
        <begin position="43"/>
        <end position="64"/>
    </location>
</feature>
<name>A0A9D3RZ21_ANGAN</name>
<keyword evidence="1" id="KW-0812">Transmembrane</keyword>
<gene>
    <name evidence="3" type="ORF">ANANG_G00099320</name>
</gene>
<keyword evidence="1" id="KW-1133">Transmembrane helix</keyword>
<dbReference type="InterPro" id="IPR051158">
    <property type="entry name" value="Metallophosphoesterase_sf"/>
</dbReference>
<evidence type="ECO:0000259" key="2">
    <source>
        <dbReference type="Pfam" id="PF00149"/>
    </source>
</evidence>
<dbReference type="InterPro" id="IPR004843">
    <property type="entry name" value="Calcineurin-like_PHP"/>
</dbReference>
<feature type="domain" description="Calcineurin-like phosphoesterase" evidence="2">
    <location>
        <begin position="215"/>
        <end position="390"/>
    </location>
</feature>
<dbReference type="InterPro" id="IPR029052">
    <property type="entry name" value="Metallo-depent_PP-like"/>
</dbReference>